<dbReference type="GO" id="GO:0005615">
    <property type="term" value="C:extracellular space"/>
    <property type="evidence" value="ECO:0007669"/>
    <property type="project" value="TreeGrafter"/>
</dbReference>
<keyword evidence="5" id="KW-0479">Metal-binding</keyword>
<dbReference type="PROSITE" id="PS00133">
    <property type="entry name" value="CARBOXYPEPT_ZN_2"/>
    <property type="match status" value="1"/>
</dbReference>
<dbReference type="InterPro" id="IPR033810">
    <property type="entry name" value="Carboxypeptidase_T"/>
</dbReference>
<protein>
    <recommendedName>
        <fullName evidence="11">carboxypeptidase T</fullName>
        <ecNumber evidence="11">3.4.17.18</ecNumber>
    </recommendedName>
</protein>
<dbReference type="PRINTS" id="PR00765">
    <property type="entry name" value="CRBOXYPTASEA"/>
</dbReference>
<evidence type="ECO:0000256" key="9">
    <source>
        <dbReference type="ARBA" id="ARBA00023049"/>
    </source>
</evidence>
<dbReference type="EC" id="3.4.17.18" evidence="11"/>
<feature type="domain" description="Peptidase M14" evidence="13">
    <location>
        <begin position="46"/>
        <end position="353"/>
    </location>
</feature>
<dbReference type="PANTHER" id="PTHR11705:SF143">
    <property type="entry name" value="SLL0236 PROTEIN"/>
    <property type="match status" value="1"/>
</dbReference>
<dbReference type="SUPFAM" id="SSF53187">
    <property type="entry name" value="Zn-dependent exopeptidases"/>
    <property type="match status" value="1"/>
</dbReference>
<accession>A0A101I1M1</accession>
<keyword evidence="6" id="KW-0732">Signal</keyword>
<evidence type="ECO:0000256" key="12">
    <source>
        <dbReference type="PROSITE-ProRule" id="PRU01379"/>
    </source>
</evidence>
<evidence type="ECO:0000256" key="11">
    <source>
        <dbReference type="ARBA" id="ARBA00066554"/>
    </source>
</evidence>
<dbReference type="PANTHER" id="PTHR11705">
    <property type="entry name" value="PROTEASE FAMILY M14 CARBOXYPEPTIDASE A,B"/>
    <property type="match status" value="1"/>
</dbReference>
<evidence type="ECO:0000256" key="1">
    <source>
        <dbReference type="ARBA" id="ARBA00001947"/>
    </source>
</evidence>
<keyword evidence="9" id="KW-0482">Metalloprotease</keyword>
<evidence type="ECO:0000256" key="10">
    <source>
        <dbReference type="ARBA" id="ARBA00050859"/>
    </source>
</evidence>
<comment type="caution">
    <text evidence="14">The sequence shown here is derived from an EMBL/GenBank/DDBJ whole genome shotgun (WGS) entry which is preliminary data.</text>
</comment>
<evidence type="ECO:0000256" key="7">
    <source>
        <dbReference type="ARBA" id="ARBA00022801"/>
    </source>
</evidence>
<organism evidence="14 15">
    <name type="scientific">candidate division TA06 bacterium 34_109</name>
    <dbReference type="NCBI Taxonomy" id="1635277"/>
    <lineage>
        <taxon>Bacteria</taxon>
        <taxon>Bacteria division TA06</taxon>
    </lineage>
</organism>
<evidence type="ECO:0000313" key="15">
    <source>
        <dbReference type="Proteomes" id="UP000053467"/>
    </source>
</evidence>
<dbReference type="Gene3D" id="3.40.630.10">
    <property type="entry name" value="Zn peptidases"/>
    <property type="match status" value="1"/>
</dbReference>
<dbReference type="SMART" id="SM00631">
    <property type="entry name" value="Zn_pept"/>
    <property type="match status" value="1"/>
</dbReference>
<dbReference type="GO" id="GO:0008270">
    <property type="term" value="F:zinc ion binding"/>
    <property type="evidence" value="ECO:0007669"/>
    <property type="project" value="InterPro"/>
</dbReference>
<dbReference type="AlphaFoldDB" id="A0A101I1M1"/>
<dbReference type="EMBL" id="LGGX01000009">
    <property type="protein sequence ID" value="KUK86978.1"/>
    <property type="molecule type" value="Genomic_DNA"/>
</dbReference>
<feature type="active site" description="Proton donor/acceptor" evidence="12">
    <location>
        <position position="323"/>
    </location>
</feature>
<dbReference type="InterPro" id="IPR057247">
    <property type="entry name" value="CARBOXYPEPT_ZN_2"/>
</dbReference>
<keyword evidence="8" id="KW-0862">Zinc</keyword>
<dbReference type="GO" id="GO:0004181">
    <property type="term" value="F:metallocarboxypeptidase activity"/>
    <property type="evidence" value="ECO:0007669"/>
    <property type="project" value="InterPro"/>
</dbReference>
<evidence type="ECO:0000256" key="6">
    <source>
        <dbReference type="ARBA" id="ARBA00022729"/>
    </source>
</evidence>
<reference evidence="15" key="1">
    <citation type="journal article" date="2015" name="MBio">
        <title>Genome-Resolved Metagenomic Analysis Reveals Roles for Candidate Phyla and Other Microbial Community Members in Biogeochemical Transformations in Oil Reservoirs.</title>
        <authorList>
            <person name="Hu P."/>
            <person name="Tom L."/>
            <person name="Singh A."/>
            <person name="Thomas B.C."/>
            <person name="Baker B.J."/>
            <person name="Piceno Y.M."/>
            <person name="Andersen G.L."/>
            <person name="Banfield J.F."/>
        </authorList>
    </citation>
    <scope>NUCLEOTIDE SEQUENCE [LARGE SCALE GENOMIC DNA]</scope>
</reference>
<dbReference type="NCBIfam" id="TIGR04183">
    <property type="entry name" value="Por_Secre_tail"/>
    <property type="match status" value="1"/>
</dbReference>
<dbReference type="Pfam" id="PF00246">
    <property type="entry name" value="Peptidase_M14"/>
    <property type="match status" value="1"/>
</dbReference>
<evidence type="ECO:0000256" key="2">
    <source>
        <dbReference type="ARBA" id="ARBA00005988"/>
    </source>
</evidence>
<keyword evidence="7" id="KW-0378">Hydrolase</keyword>
<sequence>MYKFIDVAGMANSQTVDIVMDSLDIEKLKNNGIKYYIVEKKFYKDLYPTTAQVYDSITKLATTYPSLVAVETIGFTYNNRPLVIMKINGKNPDTCLVRYQFLLMGNHHAREWQTISTALFFVDSILRAYSTNSTIKQLIDSTYIVVFPMVNADGYYYSRDQNNELWRKNRALRNSLYGVDINRNYPGEVCGDIRGEWGAIYNSSTTHYPSSDVYCGPYSGSEREVQTVMNLVKRFSFNISISLHSYSELVLYPWGATSDTTLDNTLLSNLATKIASKMLKQTSGTYTPEKSDALYPTSGDSDGWIYGYTKFVKGLTTLPFTFEIDTGFSPPTTTLSQLHRRVFPGILYSAFLCESVFGLAKEVPLKPVLSSSGNSISWNLQNSNTADYYKVQNYDSIYTYEDSLNDSIDSIISTDYKTYRIELSKTSPYSAPYSLRPLKKDTTISSLEFFDRLYVENSTDSLIFYMKYDLETNYDKAFLEYSYDGFFYEPLDTINGIFTGSSTTWKRYSFPLSRFLNKEITIRLKTVYDNSTINPTGVNIDNIFPVPTAVTRATINDSCTDTFISSTDTLKYFFVTSHHPIFGFTHKSDRFFFQSLRSVIKDSLGDIKEDKDILIDFSNRVLTIKNISKTKKSLRINIFDVSGRKVFEKNVKVENVEKFDLNFLSSGKYFLVVLGDKNYKEGILILK</sequence>
<dbReference type="CDD" id="cd03859">
    <property type="entry name" value="M14_CPT"/>
    <property type="match status" value="1"/>
</dbReference>
<evidence type="ECO:0000259" key="13">
    <source>
        <dbReference type="PROSITE" id="PS52035"/>
    </source>
</evidence>
<keyword evidence="4" id="KW-0645">Protease</keyword>
<dbReference type="Pfam" id="PF18962">
    <property type="entry name" value="Por_Secre_tail"/>
    <property type="match status" value="1"/>
</dbReference>
<dbReference type="InterPro" id="IPR026444">
    <property type="entry name" value="Secre_tail"/>
</dbReference>
<comment type="similarity">
    <text evidence="2 12">Belongs to the peptidase M14 family.</text>
</comment>
<keyword evidence="3 14" id="KW-0121">Carboxypeptidase</keyword>
<comment type="catalytic activity">
    <reaction evidence="10">
        <text>Releases a C-terminal residue, which may be hydrophobic or positively charged.</text>
        <dbReference type="EC" id="3.4.17.18"/>
    </reaction>
</comment>
<comment type="cofactor">
    <cofactor evidence="1">
        <name>Zn(2+)</name>
        <dbReference type="ChEBI" id="CHEBI:29105"/>
    </cofactor>
</comment>
<evidence type="ECO:0000256" key="5">
    <source>
        <dbReference type="ARBA" id="ARBA00022723"/>
    </source>
</evidence>
<dbReference type="Proteomes" id="UP000053467">
    <property type="component" value="Unassembled WGS sequence"/>
</dbReference>
<evidence type="ECO:0000313" key="14">
    <source>
        <dbReference type="EMBL" id="KUK86978.1"/>
    </source>
</evidence>
<evidence type="ECO:0000256" key="8">
    <source>
        <dbReference type="ARBA" id="ARBA00022833"/>
    </source>
</evidence>
<proteinExistence type="inferred from homology"/>
<evidence type="ECO:0000256" key="4">
    <source>
        <dbReference type="ARBA" id="ARBA00022670"/>
    </source>
</evidence>
<dbReference type="GO" id="GO:0006508">
    <property type="term" value="P:proteolysis"/>
    <property type="evidence" value="ECO:0007669"/>
    <property type="project" value="UniProtKB-KW"/>
</dbReference>
<evidence type="ECO:0000256" key="3">
    <source>
        <dbReference type="ARBA" id="ARBA00022645"/>
    </source>
</evidence>
<dbReference type="InterPro" id="IPR000834">
    <property type="entry name" value="Peptidase_M14"/>
</dbReference>
<dbReference type="PROSITE" id="PS52035">
    <property type="entry name" value="PEPTIDASE_M14"/>
    <property type="match status" value="1"/>
</dbReference>
<gene>
    <name evidence="14" type="ORF">XE03_1067</name>
</gene>
<dbReference type="FunFam" id="3.40.630.10:FF:000084">
    <property type="entry name" value="Carboxypeptidase B2"/>
    <property type="match status" value="1"/>
</dbReference>
<name>A0A101I1M1_UNCT6</name>